<dbReference type="AlphaFoldDB" id="A0AA37TGV7"/>
<gene>
    <name evidence="1" type="ORF">GCM10007890_53700</name>
</gene>
<keyword evidence="2" id="KW-1185">Reference proteome</keyword>
<organism evidence="1 2">
    <name type="scientific">Methylobacterium tardum</name>
    <dbReference type="NCBI Taxonomy" id="374432"/>
    <lineage>
        <taxon>Bacteria</taxon>
        <taxon>Pseudomonadati</taxon>
        <taxon>Pseudomonadota</taxon>
        <taxon>Alphaproteobacteria</taxon>
        <taxon>Hyphomicrobiales</taxon>
        <taxon>Methylobacteriaceae</taxon>
        <taxon>Methylobacterium</taxon>
    </lineage>
</organism>
<name>A0AA37TGV7_9HYPH</name>
<protein>
    <submittedName>
        <fullName evidence="1">Uncharacterized protein</fullName>
    </submittedName>
</protein>
<reference evidence="2" key="1">
    <citation type="journal article" date="2019" name="Int. J. Syst. Evol. Microbiol.">
        <title>The Global Catalogue of Microorganisms (GCM) 10K type strain sequencing project: providing services to taxonomists for standard genome sequencing and annotation.</title>
        <authorList>
            <consortium name="The Broad Institute Genomics Platform"/>
            <consortium name="The Broad Institute Genome Sequencing Center for Infectious Disease"/>
            <person name="Wu L."/>
            <person name="Ma J."/>
        </authorList>
    </citation>
    <scope>NUCLEOTIDE SEQUENCE [LARGE SCALE GENOMIC DNA]</scope>
    <source>
        <strain evidence="2">NBRC 103632</strain>
    </source>
</reference>
<dbReference type="Proteomes" id="UP001157440">
    <property type="component" value="Unassembled WGS sequence"/>
</dbReference>
<proteinExistence type="predicted"/>
<sequence>MMRRWTAFETRVGAFRGGSPTDDQGFDAPAIVAAPPHLSRTSHDTDKLPYSAQSCCARRSPRTKTEGFRTMKREQTMTSTVVPFPAHITPAVADEDTASIIAVLQDQLALAREGRLRSVAVVSVSAEGEAIGTQWSCKSSDISSLIGKLTVLTHDLMAARK</sequence>
<comment type="caution">
    <text evidence="1">The sequence shown here is derived from an EMBL/GenBank/DDBJ whole genome shotgun (WGS) entry which is preliminary data.</text>
</comment>
<evidence type="ECO:0000313" key="1">
    <source>
        <dbReference type="EMBL" id="GLS73355.1"/>
    </source>
</evidence>
<dbReference type="EMBL" id="BSPL01000025">
    <property type="protein sequence ID" value="GLS73355.1"/>
    <property type="molecule type" value="Genomic_DNA"/>
</dbReference>
<evidence type="ECO:0000313" key="2">
    <source>
        <dbReference type="Proteomes" id="UP001157440"/>
    </source>
</evidence>
<accession>A0AA37TGV7</accession>